<protein>
    <submittedName>
        <fullName evidence="1">Uncharacterized protein</fullName>
    </submittedName>
</protein>
<dbReference type="Proteomes" id="UP000815677">
    <property type="component" value="Unassembled WGS sequence"/>
</dbReference>
<proteinExistence type="predicted"/>
<evidence type="ECO:0000313" key="1">
    <source>
        <dbReference type="EMBL" id="GAT43773.1"/>
    </source>
</evidence>
<accession>A0ABQ0KY79</accession>
<dbReference type="EMBL" id="DF839271">
    <property type="protein sequence ID" value="GAT43773.1"/>
    <property type="molecule type" value="Genomic_DNA"/>
</dbReference>
<name>A0ABQ0KY79_MYCCL</name>
<keyword evidence="2" id="KW-1185">Reference proteome</keyword>
<organism evidence="1 2">
    <name type="scientific">Mycena chlorophos</name>
    <name type="common">Agaric fungus</name>
    <name type="synonym">Agaricus chlorophos</name>
    <dbReference type="NCBI Taxonomy" id="658473"/>
    <lineage>
        <taxon>Eukaryota</taxon>
        <taxon>Fungi</taxon>
        <taxon>Dikarya</taxon>
        <taxon>Basidiomycota</taxon>
        <taxon>Agaricomycotina</taxon>
        <taxon>Agaricomycetes</taxon>
        <taxon>Agaricomycetidae</taxon>
        <taxon>Agaricales</taxon>
        <taxon>Marasmiineae</taxon>
        <taxon>Mycenaceae</taxon>
        <taxon>Mycena</taxon>
    </lineage>
</organism>
<gene>
    <name evidence="1" type="ORF">MCHLO_01441</name>
</gene>
<sequence>MLHLVLGVLRLGPPCNYSQWMIERCIGLLVQELRQLSNPYGNLSERALLRAQLNTLFAMSPKLDVKARKAERLPQYSHDLGKGFVLLRCRDRYAIRVEPHIAVGICSHLRLKIGDVRLKHWARMRLPNGQIARSLFGEAKLSLQNIRCSRVVKLHPIAGTTNGRPRIVSVAYFFLAADNHALAIGTEFSPPDEALLAQSHGMVWSLKGPEEMIIFEATHIQSVVGMPGLELATLGGYQEDDTEELEDDKPEL</sequence>
<reference evidence="1" key="1">
    <citation type="submission" date="2014-09" db="EMBL/GenBank/DDBJ databases">
        <title>Genome sequence of the luminous mushroom Mycena chlorophos for searching fungal bioluminescence genes.</title>
        <authorList>
            <person name="Tanaka Y."/>
            <person name="Kasuga D."/>
            <person name="Oba Y."/>
            <person name="Hase S."/>
            <person name="Sato K."/>
            <person name="Oba Y."/>
            <person name="Sakakibara Y."/>
        </authorList>
    </citation>
    <scope>NUCLEOTIDE SEQUENCE</scope>
</reference>
<evidence type="ECO:0000313" key="2">
    <source>
        <dbReference type="Proteomes" id="UP000815677"/>
    </source>
</evidence>